<proteinExistence type="predicted"/>
<dbReference type="PANTHER" id="PTHR47197:SF3">
    <property type="entry name" value="DIHYDRO-HEME D1 DEHYDROGENASE"/>
    <property type="match status" value="1"/>
</dbReference>
<evidence type="ECO:0008006" key="3">
    <source>
        <dbReference type="Google" id="ProtNLM"/>
    </source>
</evidence>
<dbReference type="Proteomes" id="UP000634660">
    <property type="component" value="Unassembled WGS sequence"/>
</dbReference>
<dbReference type="SUPFAM" id="SSF50969">
    <property type="entry name" value="YVTN repeat-like/Quinoprotein amine dehydrogenase"/>
    <property type="match status" value="1"/>
</dbReference>
<organism evidence="1 2">
    <name type="scientific">Streptomyces subrutilus</name>
    <dbReference type="NCBI Taxonomy" id="36818"/>
    <lineage>
        <taxon>Bacteria</taxon>
        <taxon>Bacillati</taxon>
        <taxon>Actinomycetota</taxon>
        <taxon>Actinomycetes</taxon>
        <taxon>Kitasatosporales</taxon>
        <taxon>Streptomycetaceae</taxon>
        <taxon>Streptomyces</taxon>
    </lineage>
</organism>
<gene>
    <name evidence="1" type="ORF">GCM10010371_69530</name>
</gene>
<evidence type="ECO:0000313" key="2">
    <source>
        <dbReference type="Proteomes" id="UP000634660"/>
    </source>
</evidence>
<accession>A0A918VIM5</accession>
<dbReference type="InterPro" id="IPR011044">
    <property type="entry name" value="Quino_amine_DH_bsu"/>
</dbReference>
<dbReference type="Gene3D" id="2.130.10.10">
    <property type="entry name" value="YVTN repeat-like/Quinoprotein amine dehydrogenase"/>
    <property type="match status" value="2"/>
</dbReference>
<dbReference type="InterPro" id="IPR015943">
    <property type="entry name" value="WD40/YVTN_repeat-like_dom_sf"/>
</dbReference>
<dbReference type="PANTHER" id="PTHR47197">
    <property type="entry name" value="PROTEIN NIRF"/>
    <property type="match status" value="1"/>
</dbReference>
<protein>
    <recommendedName>
        <fullName evidence="3">YncE family protein</fullName>
    </recommendedName>
</protein>
<sequence>MQERISDVTSFAPYYFYGVDYFEGARNAEGFALSVIDPVAGRLVGVRWLPGGRPGRLVAHPNGSRLYVPAGASGDTFVVLVVDTKSLDVTAKIALPGSVAEWGATLAISPDGSRLFAGLPTGAAAEIDTATNTVLRTIEGVTDDIGHLAVSTDGLRLYGGLSRGRKVMAVRPTVLTEGEPGEAVGFGSSTESVGGGISGVEIMSGPDATRLLVFQYYKGIFALDPVTLATKAHYNCTGGGDTTHVVRSPDGRHLYLSVVGEEGRILDAVTFAETGTFPAESGHGMCMGTDGTLFVAAIVDGEGTKGVLLRPATDPKERRLFDLPDQPRVVVQAAPTAWRP</sequence>
<reference evidence="1" key="2">
    <citation type="submission" date="2020-09" db="EMBL/GenBank/DDBJ databases">
        <authorList>
            <person name="Sun Q."/>
            <person name="Ohkuma M."/>
        </authorList>
    </citation>
    <scope>NUCLEOTIDE SEQUENCE</scope>
    <source>
        <strain evidence="1">JCM 4834</strain>
    </source>
</reference>
<evidence type="ECO:0000313" key="1">
    <source>
        <dbReference type="EMBL" id="GHA00419.1"/>
    </source>
</evidence>
<reference evidence="1" key="1">
    <citation type="journal article" date="2014" name="Int. J. Syst. Evol. Microbiol.">
        <title>Complete genome sequence of Corynebacterium casei LMG S-19264T (=DSM 44701T), isolated from a smear-ripened cheese.</title>
        <authorList>
            <consortium name="US DOE Joint Genome Institute (JGI-PGF)"/>
            <person name="Walter F."/>
            <person name="Albersmeier A."/>
            <person name="Kalinowski J."/>
            <person name="Ruckert C."/>
        </authorList>
    </citation>
    <scope>NUCLEOTIDE SEQUENCE</scope>
    <source>
        <strain evidence="1">JCM 4834</strain>
    </source>
</reference>
<name>A0A918VIM5_9ACTN</name>
<comment type="caution">
    <text evidence="1">The sequence shown here is derived from an EMBL/GenBank/DDBJ whole genome shotgun (WGS) entry which is preliminary data.</text>
</comment>
<dbReference type="InterPro" id="IPR051200">
    <property type="entry name" value="Host-pathogen_enzymatic-act"/>
</dbReference>
<dbReference type="AlphaFoldDB" id="A0A918VIM5"/>
<dbReference type="EMBL" id="BMVX01000062">
    <property type="protein sequence ID" value="GHA00419.1"/>
    <property type="molecule type" value="Genomic_DNA"/>
</dbReference>